<keyword evidence="1" id="KW-0479">Metal-binding</keyword>
<dbReference type="GO" id="GO:0051536">
    <property type="term" value="F:iron-sulfur cluster binding"/>
    <property type="evidence" value="ECO:0007669"/>
    <property type="project" value="UniProtKB-KW"/>
</dbReference>
<dbReference type="PANTHER" id="PTHR43578">
    <property type="entry name" value="NADH-QUINONE OXIDOREDUCTASE SUBUNIT F"/>
    <property type="match status" value="1"/>
</dbReference>
<proteinExistence type="predicted"/>
<gene>
    <name evidence="4" type="ORF">AVDCRST_MAG11-1123</name>
</gene>
<dbReference type="Gene3D" id="3.40.30.10">
    <property type="entry name" value="Glutaredoxin"/>
    <property type="match status" value="1"/>
</dbReference>
<reference evidence="4" key="1">
    <citation type="submission" date="2020-02" db="EMBL/GenBank/DDBJ databases">
        <authorList>
            <person name="Meier V. D."/>
        </authorList>
    </citation>
    <scope>NUCLEOTIDE SEQUENCE</scope>
    <source>
        <strain evidence="4">AVDCRST_MAG11</strain>
    </source>
</reference>
<evidence type="ECO:0000256" key="1">
    <source>
        <dbReference type="ARBA" id="ARBA00022723"/>
    </source>
</evidence>
<evidence type="ECO:0000313" key="4">
    <source>
        <dbReference type="EMBL" id="CAA9305395.1"/>
    </source>
</evidence>
<dbReference type="PANTHER" id="PTHR43578:SF3">
    <property type="entry name" value="NADH-QUINONE OXIDOREDUCTASE SUBUNIT F"/>
    <property type="match status" value="1"/>
</dbReference>
<dbReference type="InterPro" id="IPR036249">
    <property type="entry name" value="Thioredoxin-like_sf"/>
</dbReference>
<dbReference type="GO" id="GO:0046872">
    <property type="term" value="F:metal ion binding"/>
    <property type="evidence" value="ECO:0007669"/>
    <property type="project" value="UniProtKB-KW"/>
</dbReference>
<name>A0A6J4KGT2_9BACT</name>
<dbReference type="AlphaFoldDB" id="A0A6J4KGT2"/>
<dbReference type="CDD" id="cd02980">
    <property type="entry name" value="TRX_Fd_family"/>
    <property type="match status" value="1"/>
</dbReference>
<dbReference type="SUPFAM" id="SSF52833">
    <property type="entry name" value="Thioredoxin-like"/>
    <property type="match status" value="1"/>
</dbReference>
<accession>A0A6J4KGT2</accession>
<sequence>MGQYTRHVFVCTDGKHCARDGADGVYAALKRGVKEAGLKGVVRVNQAGCMNQCGHGPIVVVYPEDVWYADVNATGARQIAHEHLAEGRPVDRLRYHAPPGDNKR</sequence>
<evidence type="ECO:0008006" key="5">
    <source>
        <dbReference type="Google" id="ProtNLM"/>
    </source>
</evidence>
<evidence type="ECO:0000256" key="2">
    <source>
        <dbReference type="ARBA" id="ARBA00023004"/>
    </source>
</evidence>
<organism evidence="4">
    <name type="scientific">uncultured Gemmatimonadaceae bacterium</name>
    <dbReference type="NCBI Taxonomy" id="246130"/>
    <lineage>
        <taxon>Bacteria</taxon>
        <taxon>Pseudomonadati</taxon>
        <taxon>Gemmatimonadota</taxon>
        <taxon>Gemmatimonadia</taxon>
        <taxon>Gemmatimonadales</taxon>
        <taxon>Gemmatimonadaceae</taxon>
        <taxon>environmental samples</taxon>
    </lineage>
</organism>
<dbReference type="EMBL" id="CADCTU010000254">
    <property type="protein sequence ID" value="CAA9305395.1"/>
    <property type="molecule type" value="Genomic_DNA"/>
</dbReference>
<keyword evidence="3" id="KW-0411">Iron-sulfur</keyword>
<keyword evidence="2" id="KW-0408">Iron</keyword>
<protein>
    <recommendedName>
        <fullName evidence="5">Ferredoxin, 2Fe-2S</fullName>
    </recommendedName>
</protein>
<evidence type="ECO:0000256" key="3">
    <source>
        <dbReference type="ARBA" id="ARBA00023014"/>
    </source>
</evidence>